<evidence type="ECO:0000256" key="1">
    <source>
        <dbReference type="SAM" id="MobiDB-lite"/>
    </source>
</evidence>
<keyword evidence="3" id="KW-1185">Reference proteome</keyword>
<protein>
    <submittedName>
        <fullName evidence="2">Uncharacterized protein</fullName>
    </submittedName>
</protein>
<reference evidence="2 3" key="1">
    <citation type="submission" date="2023-08" db="EMBL/GenBank/DDBJ databases">
        <title>Black Yeasts Isolated from many extreme environments.</title>
        <authorList>
            <person name="Coleine C."/>
            <person name="Stajich J.E."/>
            <person name="Selbmann L."/>
        </authorList>
    </citation>
    <scope>NUCLEOTIDE SEQUENCE [LARGE SCALE GENOMIC DNA]</scope>
    <source>
        <strain evidence="2 3">CCFEE 536</strain>
    </source>
</reference>
<accession>A0ABR0LPH9</accession>
<feature type="region of interest" description="Disordered" evidence="1">
    <location>
        <begin position="1"/>
        <end position="50"/>
    </location>
</feature>
<proteinExistence type="predicted"/>
<feature type="region of interest" description="Disordered" evidence="1">
    <location>
        <begin position="95"/>
        <end position="215"/>
    </location>
</feature>
<dbReference type="EMBL" id="JAVRRA010017235">
    <property type="protein sequence ID" value="KAK5200683.1"/>
    <property type="molecule type" value="Genomic_DNA"/>
</dbReference>
<comment type="caution">
    <text evidence="2">The sequence shown here is derived from an EMBL/GenBank/DDBJ whole genome shotgun (WGS) entry which is preliminary data.</text>
</comment>
<feature type="non-terminal residue" evidence="2">
    <location>
        <position position="241"/>
    </location>
</feature>
<sequence length="241" mass="25318">MDDWGSPWADEVEDNQPATTLEVGPSGKAATTGIDDIVGAPWGDDVGSEDFGGWTSFTDVEADTIPANRRVAFNPDQSAEVDLGTAFEDLDFEQRDNAWADGRSQTSANEPAGGLPAEGGLGTGPFEEFVDSRETFKDTQGMCADSSAGNRTSRVDTASPTQEARPTDPTLASTSAGVADVSDTASSIKLNSQQQRIPIFGESEDNSSSRPSMALSDVSQIEIAVQESARTSFGDDSATPH</sequence>
<organism evidence="2 3">
    <name type="scientific">Cryomyces antarcticus</name>
    <dbReference type="NCBI Taxonomy" id="329879"/>
    <lineage>
        <taxon>Eukaryota</taxon>
        <taxon>Fungi</taxon>
        <taxon>Dikarya</taxon>
        <taxon>Ascomycota</taxon>
        <taxon>Pezizomycotina</taxon>
        <taxon>Dothideomycetes</taxon>
        <taxon>Dothideomycetes incertae sedis</taxon>
        <taxon>Cryomyces</taxon>
    </lineage>
</organism>
<evidence type="ECO:0000313" key="2">
    <source>
        <dbReference type="EMBL" id="KAK5200683.1"/>
    </source>
</evidence>
<name>A0ABR0LPH9_9PEZI</name>
<evidence type="ECO:0000313" key="3">
    <source>
        <dbReference type="Proteomes" id="UP001357485"/>
    </source>
</evidence>
<feature type="compositionally biased region" description="Polar residues" evidence="1">
    <location>
        <begin position="147"/>
        <end position="176"/>
    </location>
</feature>
<feature type="compositionally biased region" description="Polar residues" evidence="1">
    <location>
        <begin position="183"/>
        <end position="196"/>
    </location>
</feature>
<dbReference type="Proteomes" id="UP001357485">
    <property type="component" value="Unassembled WGS sequence"/>
</dbReference>
<gene>
    <name evidence="2" type="ORF">LTR16_005268</name>
</gene>